<sequence length="286" mass="29371">MKKFLPIVLAMVVFAVALALNRPEPQVAVVVAAADLPEGRVLAESDLATKEMPKSLAPDGAVSEVQSLVGQRLRVARSAGDPILPAHLGGEVLELRPNERAVALQVSAAQGLAGLLKPGDRVGLTVIVNSGQQTFAKYLVGGLRVLWVDPAFKRDSGMVPQTTPSGGGLFGGGSPAAAADVEGAARGLVVLAIPTDMKVVPYAFAAGFGAENIEQPLYLLDVLPALTTQGAQFGLVLEPEKAQEAQTSGLALQSLVITPGPTMTPTPTGQAAAVEVQGTPEPTKKP</sequence>
<keyword evidence="2" id="KW-0732">Signal</keyword>
<evidence type="ECO:0000313" key="5">
    <source>
        <dbReference type="Proteomes" id="UP001254165"/>
    </source>
</evidence>
<dbReference type="InterPro" id="IPR013974">
    <property type="entry name" value="SAF"/>
</dbReference>
<feature type="compositionally biased region" description="Low complexity" evidence="1">
    <location>
        <begin position="258"/>
        <end position="269"/>
    </location>
</feature>
<protein>
    <submittedName>
        <fullName evidence="4">Flp pilus assembly protein CpaB</fullName>
    </submittedName>
</protein>
<dbReference type="SMART" id="SM00858">
    <property type="entry name" value="SAF"/>
    <property type="match status" value="1"/>
</dbReference>
<gene>
    <name evidence="4" type="primary">cpaB</name>
    <name evidence="4" type="ORF">QYE77_14430</name>
</gene>
<dbReference type="Proteomes" id="UP001254165">
    <property type="component" value="Unassembled WGS sequence"/>
</dbReference>
<comment type="caution">
    <text evidence="4">The sequence shown here is derived from an EMBL/GenBank/DDBJ whole genome shotgun (WGS) entry which is preliminary data.</text>
</comment>
<feature type="chain" id="PRO_5045175044" evidence="2">
    <location>
        <begin position="20"/>
        <end position="286"/>
    </location>
</feature>
<evidence type="ECO:0000256" key="2">
    <source>
        <dbReference type="SAM" id="SignalP"/>
    </source>
</evidence>
<dbReference type="Pfam" id="PF16976">
    <property type="entry name" value="RcpC"/>
    <property type="match status" value="1"/>
</dbReference>
<dbReference type="NCBIfam" id="TIGR03177">
    <property type="entry name" value="pilus_cpaB"/>
    <property type="match status" value="1"/>
</dbReference>
<reference evidence="4 5" key="1">
    <citation type="submission" date="2023-07" db="EMBL/GenBank/DDBJ databases">
        <title>Novel species of Thermanaerothrix with wide hydrolytic capabilities.</title>
        <authorList>
            <person name="Zayulina K.S."/>
            <person name="Podosokorskaya O.A."/>
            <person name="Elcheninov A.G."/>
        </authorList>
    </citation>
    <scope>NUCLEOTIDE SEQUENCE [LARGE SCALE GENOMIC DNA]</scope>
    <source>
        <strain evidence="4 5">4228-RoL</strain>
    </source>
</reference>
<dbReference type="InterPro" id="IPR017592">
    <property type="entry name" value="Pilus_assmbl_Flp-typ_CpaB"/>
</dbReference>
<feature type="domain" description="SAF" evidence="3">
    <location>
        <begin position="27"/>
        <end position="89"/>
    </location>
</feature>
<dbReference type="RefSeq" id="WP_315626185.1">
    <property type="nucleotide sequence ID" value="NZ_JAUHMF010000004.1"/>
</dbReference>
<evidence type="ECO:0000313" key="4">
    <source>
        <dbReference type="EMBL" id="MDT8899458.1"/>
    </source>
</evidence>
<dbReference type="EMBL" id="JAUHMF010000004">
    <property type="protein sequence ID" value="MDT8899458.1"/>
    <property type="molecule type" value="Genomic_DNA"/>
</dbReference>
<dbReference type="Pfam" id="PF08666">
    <property type="entry name" value="SAF"/>
    <property type="match status" value="1"/>
</dbReference>
<organism evidence="4 5">
    <name type="scientific">Thermanaerothrix solaris</name>
    <dbReference type="NCBI Taxonomy" id="3058434"/>
    <lineage>
        <taxon>Bacteria</taxon>
        <taxon>Bacillati</taxon>
        <taxon>Chloroflexota</taxon>
        <taxon>Anaerolineae</taxon>
        <taxon>Anaerolineales</taxon>
        <taxon>Anaerolineaceae</taxon>
        <taxon>Thermanaerothrix</taxon>
    </lineage>
</organism>
<dbReference type="CDD" id="cd11614">
    <property type="entry name" value="SAF_CpaB_FlgA_like"/>
    <property type="match status" value="1"/>
</dbReference>
<name>A0ABU3NRJ0_9CHLR</name>
<feature type="signal peptide" evidence="2">
    <location>
        <begin position="1"/>
        <end position="19"/>
    </location>
</feature>
<dbReference type="Gene3D" id="3.90.1210.10">
    <property type="entry name" value="Antifreeze-like/N-acetylneuraminic acid synthase C-terminal domain"/>
    <property type="match status" value="1"/>
</dbReference>
<proteinExistence type="predicted"/>
<accession>A0ABU3NRJ0</accession>
<evidence type="ECO:0000256" key="1">
    <source>
        <dbReference type="SAM" id="MobiDB-lite"/>
    </source>
</evidence>
<evidence type="ECO:0000259" key="3">
    <source>
        <dbReference type="SMART" id="SM00858"/>
    </source>
</evidence>
<feature type="region of interest" description="Disordered" evidence="1">
    <location>
        <begin position="258"/>
        <end position="286"/>
    </location>
</feature>
<keyword evidence="5" id="KW-1185">Reference proteome</keyword>
<dbReference type="InterPro" id="IPR031571">
    <property type="entry name" value="RcpC_dom"/>
</dbReference>